<evidence type="ECO:0000256" key="3">
    <source>
        <dbReference type="ARBA" id="ARBA00022617"/>
    </source>
</evidence>
<dbReference type="InterPro" id="IPR009056">
    <property type="entry name" value="Cyt_c-like_dom"/>
</dbReference>
<sequence length="170" mass="18194">MGALDMKAWVMIAAPVALGLAGAGAWLALRDAPQAAIDPAVPVMPATVDIAQGEALYAQNCAACHGANLEGQPDWRTPDADGRLPAPPHDETGHTWHHPDRMLFEYTKLGGREALARQGVEFDSGMPGFGDVLTDREIWNILAYIQSTWPERERAAQAERTAADLANGGN</sequence>
<organism evidence="11 12">
    <name type="scientific">Thalassobius vesicularis</name>
    <dbReference type="NCBI Taxonomy" id="1294297"/>
    <lineage>
        <taxon>Bacteria</taxon>
        <taxon>Pseudomonadati</taxon>
        <taxon>Pseudomonadota</taxon>
        <taxon>Alphaproteobacteria</taxon>
        <taxon>Rhodobacterales</taxon>
        <taxon>Roseobacteraceae</taxon>
        <taxon>Thalassovita</taxon>
    </lineage>
</organism>
<evidence type="ECO:0000256" key="9">
    <source>
        <dbReference type="SAM" id="MobiDB-lite"/>
    </source>
</evidence>
<dbReference type="Proteomes" id="UP000306113">
    <property type="component" value="Unassembled WGS sequence"/>
</dbReference>
<keyword evidence="3 8" id="KW-0349">Heme</keyword>
<gene>
    <name evidence="11" type="ORF">E7681_15255</name>
</gene>
<keyword evidence="2" id="KW-0813">Transport</keyword>
<proteinExistence type="predicted"/>
<keyword evidence="5 8" id="KW-0479">Metal-binding</keyword>
<dbReference type="PROSITE" id="PS51007">
    <property type="entry name" value="CYTC"/>
    <property type="match status" value="1"/>
</dbReference>
<keyword evidence="6" id="KW-0249">Electron transport</keyword>
<dbReference type="InterPro" id="IPR008168">
    <property type="entry name" value="Cyt_C_IC"/>
</dbReference>
<evidence type="ECO:0000256" key="1">
    <source>
        <dbReference type="ARBA" id="ARBA00001926"/>
    </source>
</evidence>
<keyword evidence="4" id="KW-0679">Respiratory chain</keyword>
<dbReference type="GO" id="GO:0005506">
    <property type="term" value="F:iron ion binding"/>
    <property type="evidence" value="ECO:0007669"/>
    <property type="project" value="InterPro"/>
</dbReference>
<keyword evidence="7 8" id="KW-0408">Iron</keyword>
<dbReference type="GO" id="GO:0009055">
    <property type="term" value="F:electron transfer activity"/>
    <property type="evidence" value="ECO:0007669"/>
    <property type="project" value="InterPro"/>
</dbReference>
<evidence type="ECO:0000313" key="12">
    <source>
        <dbReference type="Proteomes" id="UP000306113"/>
    </source>
</evidence>
<comment type="caution">
    <text evidence="11">The sequence shown here is derived from an EMBL/GenBank/DDBJ whole genome shotgun (WGS) entry which is preliminary data.</text>
</comment>
<dbReference type="InterPro" id="IPR051459">
    <property type="entry name" value="Cytochrome_c-type_DH"/>
</dbReference>
<evidence type="ECO:0000256" key="6">
    <source>
        <dbReference type="ARBA" id="ARBA00022982"/>
    </source>
</evidence>
<dbReference type="GO" id="GO:0020037">
    <property type="term" value="F:heme binding"/>
    <property type="evidence" value="ECO:0007669"/>
    <property type="project" value="InterPro"/>
</dbReference>
<dbReference type="PANTHER" id="PTHR35008:SF4">
    <property type="entry name" value="BLL4482 PROTEIN"/>
    <property type="match status" value="1"/>
</dbReference>
<evidence type="ECO:0000259" key="10">
    <source>
        <dbReference type="PROSITE" id="PS51007"/>
    </source>
</evidence>
<keyword evidence="12" id="KW-1185">Reference proteome</keyword>
<protein>
    <submittedName>
        <fullName evidence="11">Cytochrome c</fullName>
    </submittedName>
</protein>
<dbReference type="PRINTS" id="PR00605">
    <property type="entry name" value="CYTCHROMECIC"/>
</dbReference>
<comment type="cofactor">
    <cofactor evidence="1">
        <name>heme c</name>
        <dbReference type="ChEBI" id="CHEBI:61717"/>
    </cofactor>
</comment>
<reference evidence="11 12" key="1">
    <citation type="submission" date="2019-04" db="EMBL/GenBank/DDBJ databases">
        <title>Draft genome sequence of Youngimonas vesicularis.</title>
        <authorList>
            <person name="Hameed A."/>
        </authorList>
    </citation>
    <scope>NUCLEOTIDE SEQUENCE [LARGE SCALE GENOMIC DNA]</scope>
    <source>
        <strain evidence="11 12">CC-AMW-E</strain>
    </source>
</reference>
<dbReference type="PANTHER" id="PTHR35008">
    <property type="entry name" value="BLL4482 PROTEIN-RELATED"/>
    <property type="match status" value="1"/>
</dbReference>
<evidence type="ECO:0000256" key="2">
    <source>
        <dbReference type="ARBA" id="ARBA00022448"/>
    </source>
</evidence>
<feature type="compositionally biased region" description="Basic and acidic residues" evidence="9">
    <location>
        <begin position="76"/>
        <end position="97"/>
    </location>
</feature>
<name>A0A4S3M6A3_9RHOB</name>
<dbReference type="Pfam" id="PF00034">
    <property type="entry name" value="Cytochrom_C"/>
    <property type="match status" value="1"/>
</dbReference>
<dbReference type="OrthoDB" id="9811281at2"/>
<evidence type="ECO:0000256" key="7">
    <source>
        <dbReference type="ARBA" id="ARBA00023004"/>
    </source>
</evidence>
<evidence type="ECO:0000313" key="11">
    <source>
        <dbReference type="EMBL" id="THD72334.1"/>
    </source>
</evidence>
<dbReference type="AlphaFoldDB" id="A0A4S3M6A3"/>
<feature type="domain" description="Cytochrome c" evidence="10">
    <location>
        <begin position="48"/>
        <end position="149"/>
    </location>
</feature>
<evidence type="ECO:0000256" key="8">
    <source>
        <dbReference type="PROSITE-ProRule" id="PRU00433"/>
    </source>
</evidence>
<dbReference type="SUPFAM" id="SSF46626">
    <property type="entry name" value="Cytochrome c"/>
    <property type="match status" value="1"/>
</dbReference>
<dbReference type="Gene3D" id="1.10.760.10">
    <property type="entry name" value="Cytochrome c-like domain"/>
    <property type="match status" value="1"/>
</dbReference>
<evidence type="ECO:0000256" key="4">
    <source>
        <dbReference type="ARBA" id="ARBA00022660"/>
    </source>
</evidence>
<dbReference type="InterPro" id="IPR036909">
    <property type="entry name" value="Cyt_c-like_dom_sf"/>
</dbReference>
<feature type="region of interest" description="Disordered" evidence="9">
    <location>
        <begin position="74"/>
        <end position="97"/>
    </location>
</feature>
<dbReference type="EMBL" id="SSMD01000008">
    <property type="protein sequence ID" value="THD72334.1"/>
    <property type="molecule type" value="Genomic_DNA"/>
</dbReference>
<accession>A0A4S3M6A3</accession>
<evidence type="ECO:0000256" key="5">
    <source>
        <dbReference type="ARBA" id="ARBA00022723"/>
    </source>
</evidence>